<dbReference type="GO" id="GO:0043709">
    <property type="term" value="P:cell adhesion involved in single-species biofilm formation"/>
    <property type="evidence" value="ECO:0007669"/>
    <property type="project" value="TreeGrafter"/>
</dbReference>
<dbReference type="EMBL" id="JAGYPG010000002">
    <property type="protein sequence ID" value="MBS4195753.1"/>
    <property type="molecule type" value="Genomic_DNA"/>
</dbReference>
<evidence type="ECO:0000313" key="4">
    <source>
        <dbReference type="Proteomes" id="UP000681414"/>
    </source>
</evidence>
<dbReference type="InterPro" id="IPR029787">
    <property type="entry name" value="Nucleotide_cyclase"/>
</dbReference>
<reference evidence="3 4" key="1">
    <citation type="submission" date="2021-05" db="EMBL/GenBank/DDBJ databases">
        <title>Novel Bacillus species.</title>
        <authorList>
            <person name="Liu G."/>
        </authorList>
    </citation>
    <scope>NUCLEOTIDE SEQUENCE [LARGE SCALE GENOMIC DNA]</scope>
    <source>
        <strain evidence="4">FJAT-49780</strain>
    </source>
</reference>
<gene>
    <name evidence="3" type="ORF">KHA97_11860</name>
</gene>
<dbReference type="PROSITE" id="PS50887">
    <property type="entry name" value="GGDEF"/>
    <property type="match status" value="1"/>
</dbReference>
<dbReference type="RefSeq" id="WP_213124946.1">
    <property type="nucleotide sequence ID" value="NZ_JAGYPG010000002.1"/>
</dbReference>
<dbReference type="GO" id="GO:1902201">
    <property type="term" value="P:negative regulation of bacterial-type flagellum-dependent cell motility"/>
    <property type="evidence" value="ECO:0007669"/>
    <property type="project" value="TreeGrafter"/>
</dbReference>
<organism evidence="3 4">
    <name type="scientific">Lederbergia citri</name>
    <dbReference type="NCBI Taxonomy" id="2833580"/>
    <lineage>
        <taxon>Bacteria</taxon>
        <taxon>Bacillati</taxon>
        <taxon>Bacillota</taxon>
        <taxon>Bacilli</taxon>
        <taxon>Bacillales</taxon>
        <taxon>Bacillaceae</taxon>
        <taxon>Lederbergia</taxon>
    </lineage>
</organism>
<feature type="transmembrane region" description="Helical" evidence="1">
    <location>
        <begin position="7"/>
        <end position="25"/>
    </location>
</feature>
<evidence type="ECO:0000313" key="3">
    <source>
        <dbReference type="EMBL" id="MBS4195753.1"/>
    </source>
</evidence>
<keyword evidence="4" id="KW-1185">Reference proteome</keyword>
<dbReference type="InterPro" id="IPR000160">
    <property type="entry name" value="GGDEF_dom"/>
</dbReference>
<dbReference type="PANTHER" id="PTHR45138">
    <property type="entry name" value="REGULATORY COMPONENTS OF SENSORY TRANSDUCTION SYSTEM"/>
    <property type="match status" value="1"/>
</dbReference>
<protein>
    <submittedName>
        <fullName evidence="3">GGDEF domain-containing protein</fullName>
    </submittedName>
</protein>
<feature type="domain" description="GGDEF" evidence="2">
    <location>
        <begin position="87"/>
        <end position="217"/>
    </location>
</feature>
<keyword evidence="1" id="KW-0812">Transmembrane</keyword>
<name>A0A942YG51_9BACI</name>
<dbReference type="AlphaFoldDB" id="A0A942YG51"/>
<comment type="caution">
    <text evidence="3">The sequence shown here is derived from an EMBL/GenBank/DDBJ whole genome shotgun (WGS) entry which is preliminary data.</text>
</comment>
<dbReference type="CDD" id="cd01949">
    <property type="entry name" value="GGDEF"/>
    <property type="match status" value="1"/>
</dbReference>
<feature type="transmembrane region" description="Helical" evidence="1">
    <location>
        <begin position="31"/>
        <end position="48"/>
    </location>
</feature>
<accession>A0A942YG51</accession>
<evidence type="ECO:0000256" key="1">
    <source>
        <dbReference type="SAM" id="Phobius"/>
    </source>
</evidence>
<sequence>MEFKGRIIAVLTVVFIQTAWIIYNIAFMNIIFHRFLFLAELIVIYWLGKKVDDYKFLSERDFLTKLYNRRYVFNVFPKLANHLRSDEKINVFVLDINDFKGINDTYGHKMGDYVLKGISKSLLMSMGEKDIVARLGGDEFLIIAPSKKIIPTEVIFRRIEKTLNDLSKKMEVSVSISIGKSVYPDRAETLDDLIRLADIKMYKNKVLHKDELLYRNTN</sequence>
<dbReference type="InterPro" id="IPR050469">
    <property type="entry name" value="Diguanylate_Cyclase"/>
</dbReference>
<dbReference type="Gene3D" id="3.30.70.270">
    <property type="match status" value="1"/>
</dbReference>
<evidence type="ECO:0000259" key="2">
    <source>
        <dbReference type="PROSITE" id="PS50887"/>
    </source>
</evidence>
<keyword evidence="1" id="KW-0472">Membrane</keyword>
<dbReference type="GO" id="GO:0052621">
    <property type="term" value="F:diguanylate cyclase activity"/>
    <property type="evidence" value="ECO:0007669"/>
    <property type="project" value="TreeGrafter"/>
</dbReference>
<proteinExistence type="predicted"/>
<dbReference type="InterPro" id="IPR043128">
    <property type="entry name" value="Rev_trsase/Diguanyl_cyclase"/>
</dbReference>
<dbReference type="PANTHER" id="PTHR45138:SF6">
    <property type="entry name" value="DIGUANYLATE CYCLASE DGCN"/>
    <property type="match status" value="1"/>
</dbReference>
<dbReference type="Pfam" id="PF00990">
    <property type="entry name" value="GGDEF"/>
    <property type="match status" value="1"/>
</dbReference>
<dbReference type="SMART" id="SM00267">
    <property type="entry name" value="GGDEF"/>
    <property type="match status" value="1"/>
</dbReference>
<dbReference type="GO" id="GO:0005886">
    <property type="term" value="C:plasma membrane"/>
    <property type="evidence" value="ECO:0007669"/>
    <property type="project" value="TreeGrafter"/>
</dbReference>
<dbReference type="Proteomes" id="UP000681414">
    <property type="component" value="Unassembled WGS sequence"/>
</dbReference>
<dbReference type="SUPFAM" id="SSF55073">
    <property type="entry name" value="Nucleotide cyclase"/>
    <property type="match status" value="1"/>
</dbReference>
<dbReference type="NCBIfam" id="TIGR00254">
    <property type="entry name" value="GGDEF"/>
    <property type="match status" value="1"/>
</dbReference>
<keyword evidence="1" id="KW-1133">Transmembrane helix</keyword>